<keyword evidence="5" id="KW-0675">Receptor</keyword>
<evidence type="ECO:0000256" key="2">
    <source>
        <dbReference type="SAM" id="Phobius"/>
    </source>
</evidence>
<keyword evidence="6" id="KW-1185">Reference proteome</keyword>
<keyword evidence="5" id="KW-0418">Kinase</keyword>
<gene>
    <name evidence="5" type="ORF">Cni_G16441</name>
</gene>
<proteinExistence type="predicted"/>
<accession>A0AAQ3QE69</accession>
<dbReference type="Gene3D" id="3.80.10.10">
    <property type="entry name" value="Ribonuclease Inhibitor"/>
    <property type="match status" value="1"/>
</dbReference>
<dbReference type="InterPro" id="IPR032675">
    <property type="entry name" value="LRR_dom_sf"/>
</dbReference>
<keyword evidence="2" id="KW-1133">Transmembrane helix</keyword>
<dbReference type="Proteomes" id="UP001327560">
    <property type="component" value="Chromosome 5"/>
</dbReference>
<dbReference type="GO" id="GO:0016301">
    <property type="term" value="F:kinase activity"/>
    <property type="evidence" value="ECO:0007669"/>
    <property type="project" value="UniProtKB-KW"/>
</dbReference>
<feature type="chain" id="PRO_5042963825" evidence="3">
    <location>
        <begin position="28"/>
        <end position="632"/>
    </location>
</feature>
<evidence type="ECO:0000259" key="4">
    <source>
        <dbReference type="Pfam" id="PF12819"/>
    </source>
</evidence>
<evidence type="ECO:0000256" key="1">
    <source>
        <dbReference type="ARBA" id="ARBA00004167"/>
    </source>
</evidence>
<dbReference type="FunFam" id="2.60.120.430:FF:000009">
    <property type="entry name" value="Receptor like protein 4"/>
    <property type="match status" value="1"/>
</dbReference>
<dbReference type="PROSITE" id="PS51450">
    <property type="entry name" value="LRR"/>
    <property type="match status" value="1"/>
</dbReference>
<dbReference type="EMBL" id="CP136894">
    <property type="protein sequence ID" value="WOL07694.1"/>
    <property type="molecule type" value="Genomic_DNA"/>
</dbReference>
<sequence length="632" mass="69440">MVLRSSFCRRLLVYTILSVNSLWIAAAQNEGEPYAMRISCGSQDDLTTAPTNTLWHKDFGYTGGNSANATIPSYIEPHLKTLRYFPLSDGPENCYIIDNIPRGHYEVRLFFALIQDPSFDNEPMFDISIEGTKIYSLKSGWSNIDEQSFVDALVFVANTSFTTCFHSTGHGDPSILTIEILQVDDNAYYFGPLWSKGTVLRTAKRLTCGTGKSAFDEDYGGSHLGGDRFWLAISAFSDSGHSISTEHNISQTSISPNFYPDKLYQSAIVGDDLQPDLSFQMEVDPNRNYSVWLHFCEIDSRITKEGERVFDISINGNIAFGGVDITQMAGGSFAALVLNKTVEVSGRSLTINLRTTNGSYAIINAIEVFEVISAEFRTSPEEVNALQTLKSSLGLPCRFGWNGDPCVPQEHPWSSVDCQFDSNTGNWVIDGLGLDNQGLKGFLPDDISKLQHLQSINFSENNIYGAIPSSLGNLTGLKILDLSYNKLNGSIPDSLSQLTLLQILNLNGNLLSGRVPASLGGRPLHRASFNFTGNAGLCGVPGLPSCGPHLSAAAKVGIAFGALFGFLLMLVFVLIWWKRRENILRAQKIAAAREALYAKARTHFMRDVQMAKHHRTHDLAPNHTDSGSNLMS</sequence>
<keyword evidence="2" id="KW-0472">Membrane</keyword>
<dbReference type="AlphaFoldDB" id="A0AAQ3QE69"/>
<evidence type="ECO:0000256" key="3">
    <source>
        <dbReference type="SAM" id="SignalP"/>
    </source>
</evidence>
<dbReference type="PANTHER" id="PTHR45631:SF181">
    <property type="entry name" value="RECEPTOR-LIKE PROTEIN 4"/>
    <property type="match status" value="1"/>
</dbReference>
<organism evidence="5 6">
    <name type="scientific">Canna indica</name>
    <name type="common">Indian-shot</name>
    <dbReference type="NCBI Taxonomy" id="4628"/>
    <lineage>
        <taxon>Eukaryota</taxon>
        <taxon>Viridiplantae</taxon>
        <taxon>Streptophyta</taxon>
        <taxon>Embryophyta</taxon>
        <taxon>Tracheophyta</taxon>
        <taxon>Spermatophyta</taxon>
        <taxon>Magnoliopsida</taxon>
        <taxon>Liliopsida</taxon>
        <taxon>Zingiberales</taxon>
        <taxon>Cannaceae</taxon>
        <taxon>Canna</taxon>
    </lineage>
</organism>
<name>A0AAQ3QE69_9LILI</name>
<reference evidence="5 6" key="1">
    <citation type="submission" date="2023-10" db="EMBL/GenBank/DDBJ databases">
        <title>Chromosome-scale genome assembly provides insights into flower coloration mechanisms of Canna indica.</title>
        <authorList>
            <person name="Li C."/>
        </authorList>
    </citation>
    <scope>NUCLEOTIDE SEQUENCE [LARGE SCALE GENOMIC DNA]</scope>
    <source>
        <tissue evidence="5">Flower</tissue>
    </source>
</reference>
<dbReference type="Pfam" id="PF12819">
    <property type="entry name" value="Malectin_like"/>
    <property type="match status" value="1"/>
</dbReference>
<keyword evidence="5" id="KW-0808">Transferase</keyword>
<feature type="transmembrane region" description="Helical" evidence="2">
    <location>
        <begin position="556"/>
        <end position="577"/>
    </location>
</feature>
<dbReference type="GO" id="GO:0016020">
    <property type="term" value="C:membrane"/>
    <property type="evidence" value="ECO:0007669"/>
    <property type="project" value="UniProtKB-SubCell"/>
</dbReference>
<evidence type="ECO:0000313" key="6">
    <source>
        <dbReference type="Proteomes" id="UP001327560"/>
    </source>
</evidence>
<protein>
    <submittedName>
        <fullName evidence="5">Leucine-rich repeat receptor-like serine/threonine-protein kinase</fullName>
    </submittedName>
</protein>
<dbReference type="InterPro" id="IPR024788">
    <property type="entry name" value="Malectin-like_Carb-bd_dom"/>
</dbReference>
<keyword evidence="3" id="KW-0732">Signal</keyword>
<dbReference type="Pfam" id="PF13855">
    <property type="entry name" value="LRR_8"/>
    <property type="match status" value="1"/>
</dbReference>
<dbReference type="PANTHER" id="PTHR45631">
    <property type="entry name" value="OS07G0107800 PROTEIN-RELATED"/>
    <property type="match status" value="1"/>
</dbReference>
<dbReference type="SUPFAM" id="SSF52058">
    <property type="entry name" value="L domain-like"/>
    <property type="match status" value="1"/>
</dbReference>
<dbReference type="InterPro" id="IPR001611">
    <property type="entry name" value="Leu-rich_rpt"/>
</dbReference>
<keyword evidence="2" id="KW-0812">Transmembrane</keyword>
<evidence type="ECO:0000313" key="5">
    <source>
        <dbReference type="EMBL" id="WOL07694.1"/>
    </source>
</evidence>
<comment type="subcellular location">
    <subcellularLocation>
        <location evidence="1">Membrane</location>
        <topology evidence="1">Single-pass membrane protein</topology>
    </subcellularLocation>
</comment>
<feature type="signal peptide" evidence="3">
    <location>
        <begin position="1"/>
        <end position="27"/>
    </location>
</feature>
<feature type="domain" description="Malectin-like" evidence="4">
    <location>
        <begin position="38"/>
        <end position="371"/>
    </location>
</feature>
<dbReference type="FunFam" id="3.80.10.10:FF:000135">
    <property type="entry name" value="Putative LRR receptor-like serine/threonine-protein kinase"/>
    <property type="match status" value="1"/>
</dbReference>
<dbReference type="Gene3D" id="2.60.120.430">
    <property type="entry name" value="Galactose-binding lectin"/>
    <property type="match status" value="2"/>
</dbReference>